<sequence>MQTIRTTRLIIRRFRLADGAFIVQLVNQPSWLQWIGNRNVHTLNDAETYLSSGPLSMYERYGVGLCGVELAGRLIGMAGLIKRSPEAEIDLGYAFLPEHWGQGYATEVAQALLNYAINTIKLPRIIATTHLENHQSIKVLERIGMQFEGIIHEGEKSLRLFGYGRH</sequence>
<dbReference type="PROSITE" id="PS51186">
    <property type="entry name" value="GNAT"/>
    <property type="match status" value="1"/>
</dbReference>
<accession>A0ABP9X1A6</accession>
<feature type="domain" description="N-acetyltransferase" evidence="1">
    <location>
        <begin position="9"/>
        <end position="166"/>
    </location>
</feature>
<evidence type="ECO:0000313" key="2">
    <source>
        <dbReference type="EMBL" id="GAA5529201.1"/>
    </source>
</evidence>
<dbReference type="SUPFAM" id="SSF55729">
    <property type="entry name" value="Acyl-CoA N-acyltransferases (Nat)"/>
    <property type="match status" value="1"/>
</dbReference>
<comment type="caution">
    <text evidence="2">The sequence shown here is derived from an EMBL/GenBank/DDBJ whole genome shotgun (WGS) entry which is preliminary data.</text>
</comment>
<dbReference type="Pfam" id="PF13302">
    <property type="entry name" value="Acetyltransf_3"/>
    <property type="match status" value="1"/>
</dbReference>
<dbReference type="PANTHER" id="PTHR43792:SF1">
    <property type="entry name" value="N-ACETYLTRANSFERASE DOMAIN-CONTAINING PROTEIN"/>
    <property type="match status" value="1"/>
</dbReference>
<gene>
    <name evidence="2" type="ORF">Hgul01_03007</name>
</gene>
<dbReference type="RefSeq" id="WP_345722816.1">
    <property type="nucleotide sequence ID" value="NZ_BAABRU010000010.1"/>
</dbReference>
<dbReference type="Proteomes" id="UP001428290">
    <property type="component" value="Unassembled WGS sequence"/>
</dbReference>
<reference evidence="2 3" key="1">
    <citation type="submission" date="2024-02" db="EMBL/GenBank/DDBJ databases">
        <title>Herpetosiphon gulosus NBRC 112829.</title>
        <authorList>
            <person name="Ichikawa N."/>
            <person name="Katano-Makiyama Y."/>
            <person name="Hidaka K."/>
        </authorList>
    </citation>
    <scope>NUCLEOTIDE SEQUENCE [LARGE SCALE GENOMIC DNA]</scope>
    <source>
        <strain evidence="2 3">NBRC 112829</strain>
    </source>
</reference>
<protein>
    <submittedName>
        <fullName evidence="2">Acetyltransferase PA3944</fullName>
    </submittedName>
</protein>
<dbReference type="InterPro" id="IPR016181">
    <property type="entry name" value="Acyl_CoA_acyltransferase"/>
</dbReference>
<dbReference type="Gene3D" id="3.40.630.30">
    <property type="match status" value="1"/>
</dbReference>
<proteinExistence type="predicted"/>
<dbReference type="InterPro" id="IPR000182">
    <property type="entry name" value="GNAT_dom"/>
</dbReference>
<dbReference type="InterPro" id="IPR051531">
    <property type="entry name" value="N-acetyltransferase"/>
</dbReference>
<dbReference type="PANTHER" id="PTHR43792">
    <property type="entry name" value="GNAT FAMILY, PUTATIVE (AFU_ORTHOLOGUE AFUA_3G00765)-RELATED-RELATED"/>
    <property type="match status" value="1"/>
</dbReference>
<dbReference type="EMBL" id="BAABRU010000010">
    <property type="protein sequence ID" value="GAA5529201.1"/>
    <property type="molecule type" value="Genomic_DNA"/>
</dbReference>
<keyword evidence="3" id="KW-1185">Reference proteome</keyword>
<evidence type="ECO:0000259" key="1">
    <source>
        <dbReference type="PROSITE" id="PS51186"/>
    </source>
</evidence>
<evidence type="ECO:0000313" key="3">
    <source>
        <dbReference type="Proteomes" id="UP001428290"/>
    </source>
</evidence>
<name>A0ABP9X1A6_9CHLR</name>
<organism evidence="2 3">
    <name type="scientific">Herpetosiphon gulosus</name>
    <dbReference type="NCBI Taxonomy" id="1973496"/>
    <lineage>
        <taxon>Bacteria</taxon>
        <taxon>Bacillati</taxon>
        <taxon>Chloroflexota</taxon>
        <taxon>Chloroflexia</taxon>
        <taxon>Herpetosiphonales</taxon>
        <taxon>Herpetosiphonaceae</taxon>
        <taxon>Herpetosiphon</taxon>
    </lineage>
</organism>